<dbReference type="KEGG" id="afla:FHG64_08670"/>
<evidence type="ECO:0000313" key="2">
    <source>
        <dbReference type="Proteomes" id="UP000309016"/>
    </source>
</evidence>
<accession>A0A5B7X1T0</accession>
<protein>
    <submittedName>
        <fullName evidence="1">DUF2490 domain-containing protein</fullName>
    </submittedName>
</protein>
<dbReference type="AlphaFoldDB" id="A0A5B7X1T0"/>
<evidence type="ECO:0000313" key="1">
    <source>
        <dbReference type="EMBL" id="QCY69456.1"/>
    </source>
</evidence>
<gene>
    <name evidence="1" type="ORF">FHG64_08670</name>
</gene>
<keyword evidence="2" id="KW-1185">Reference proteome</keyword>
<dbReference type="InterPro" id="IPR019619">
    <property type="entry name" value="DUF2490"/>
</dbReference>
<organism evidence="1 2">
    <name type="scientific">Antarcticibacterium flavum</name>
    <dbReference type="NCBI Taxonomy" id="2058175"/>
    <lineage>
        <taxon>Bacteria</taxon>
        <taxon>Pseudomonadati</taxon>
        <taxon>Bacteroidota</taxon>
        <taxon>Flavobacteriia</taxon>
        <taxon>Flavobacteriales</taxon>
        <taxon>Flavobacteriaceae</taxon>
        <taxon>Antarcticibacterium</taxon>
    </lineage>
</organism>
<name>A0A5B7X1T0_9FLAO</name>
<dbReference type="Proteomes" id="UP000309016">
    <property type="component" value="Chromosome"/>
</dbReference>
<dbReference type="RefSeq" id="WP_139066023.1">
    <property type="nucleotide sequence ID" value="NZ_CP040812.1"/>
</dbReference>
<proteinExistence type="predicted"/>
<dbReference type="EMBL" id="CP040812">
    <property type="protein sequence ID" value="QCY69456.1"/>
    <property type="molecule type" value="Genomic_DNA"/>
</dbReference>
<dbReference type="Pfam" id="PF10677">
    <property type="entry name" value="DUF2490"/>
    <property type="match status" value="1"/>
</dbReference>
<sequence length="230" mass="26927">MPKQFYLLISTLFFTTLSFSQINEDKTGAWYMYFWNTTFKESNFGLQGDVQYRNWNLGGDLEQLLLRGGLTYSPENANIKFTLGYAHITTGDYGDSNETVGESRIYQEALLPQLVGSRFYLTHRFRYEQRWVEEQDMRTRFRYNLFLNVPLNQPTLSKNAVYVALYNELFINGERNIGSGNSVELFDRNRFYAALGYSLKDNLRLQLGYMEQTTNSWSKGQIQLSLHHTL</sequence>
<reference evidence="1 2" key="1">
    <citation type="submission" date="2019-06" db="EMBL/GenBank/DDBJ databases">
        <title>Complete genome sequence of Antarcticibacterium flavum KCTC 52984T from an Antarctic marine sediment.</title>
        <authorList>
            <person name="Lee Y.M."/>
            <person name="Shin S.C."/>
        </authorList>
    </citation>
    <scope>NUCLEOTIDE SEQUENCE [LARGE SCALE GENOMIC DNA]</scope>
    <source>
        <strain evidence="1 2">KCTC 52984</strain>
    </source>
</reference>
<dbReference type="OrthoDB" id="1118734at2"/>